<feature type="transmembrane region" description="Helical" evidence="2">
    <location>
        <begin position="65"/>
        <end position="88"/>
    </location>
</feature>
<dbReference type="OrthoDB" id="5313079at2759"/>
<dbReference type="InterPro" id="IPR044926">
    <property type="entry name" value="RGS_subdomain_2"/>
</dbReference>
<comment type="caution">
    <text evidence="3">The sequence shown here is derived from an EMBL/GenBank/DDBJ whole genome shotgun (WGS) entry which is preliminary data.</text>
</comment>
<feature type="transmembrane region" description="Helical" evidence="2">
    <location>
        <begin position="253"/>
        <end position="276"/>
    </location>
</feature>
<accession>A0A8K0TA18</accession>
<feature type="transmembrane region" description="Helical" evidence="2">
    <location>
        <begin position="164"/>
        <end position="185"/>
    </location>
</feature>
<dbReference type="AlphaFoldDB" id="A0A8K0TA18"/>
<organism evidence="3 4">
    <name type="scientific">Plectosphaerella cucumerina</name>
    <dbReference type="NCBI Taxonomy" id="40658"/>
    <lineage>
        <taxon>Eukaryota</taxon>
        <taxon>Fungi</taxon>
        <taxon>Dikarya</taxon>
        <taxon>Ascomycota</taxon>
        <taxon>Pezizomycotina</taxon>
        <taxon>Sordariomycetes</taxon>
        <taxon>Hypocreomycetidae</taxon>
        <taxon>Glomerellales</taxon>
        <taxon>Plectosphaerellaceae</taxon>
        <taxon>Plectosphaerella</taxon>
    </lineage>
</organism>
<evidence type="ECO:0000256" key="1">
    <source>
        <dbReference type="SAM" id="MobiDB-lite"/>
    </source>
</evidence>
<feature type="region of interest" description="Disordered" evidence="1">
    <location>
        <begin position="538"/>
        <end position="557"/>
    </location>
</feature>
<keyword evidence="3" id="KW-0675">Receptor</keyword>
<sequence>MNASAIPTQQQPRVTIYNLPPSPAKWDAVGIFYITFCATWTALVLAGMAFCWVNRQSPVLKIRGLPLSFASITFLHLYWILAQITYPIGMTMPIVLAYDIQYFFMGIWFPLGIALFHASNLRFLHVAKLQKQFTDPEFSYRDERHKEGKPWLRRLRNMSYTRRVLVFIGTAMILQVLLTVGMWFACEKYHPTYGIPGTGIRSWTLPEQIVELGQGWEWWPSVLWQVIWTWIVAPFLIFRSWKIRDTMGWRVQTIGCCLASLHATPMFLIATYVPAFAPINAYFHPSQWIHLSIMFFEIFTVFVPAFQVLKLKSMKKGTASFSDNWETTSRTATLRAPTSSSDIKFAYASSAEKGHVQDTYMTSDDLDGRLLTMDALEHVLNCSPSQLQQFSALCDFSGENVAFITRASALRTTQIDGNDERRQQAFARALDIYINFISPRDAEFPLNLPSQELRQLEVVFERSARALLGETSVNLATPFEDPQPASREGAASQFTGEAPEIFDLFVFDKAISHVKYLVLTNTWPKFVATMQKRKRSDETSRSFSSGFTGGSGSTFAN</sequence>
<feature type="compositionally biased region" description="Gly residues" evidence="1">
    <location>
        <begin position="547"/>
        <end position="557"/>
    </location>
</feature>
<name>A0A8K0TA18_9PEZI</name>
<gene>
    <name evidence="3" type="ORF">B0T11DRAFT_141597</name>
</gene>
<dbReference type="Proteomes" id="UP000813385">
    <property type="component" value="Unassembled WGS sequence"/>
</dbReference>
<feature type="transmembrane region" description="Helical" evidence="2">
    <location>
        <begin position="222"/>
        <end position="241"/>
    </location>
</feature>
<proteinExistence type="predicted"/>
<protein>
    <submittedName>
        <fullName evidence="3">GprK-type G-protein coupled receptor protein</fullName>
    </submittedName>
</protein>
<keyword evidence="2" id="KW-1133">Transmembrane helix</keyword>
<reference evidence="3" key="1">
    <citation type="journal article" date="2021" name="Nat. Commun.">
        <title>Genetic determinants of endophytism in the Arabidopsis root mycobiome.</title>
        <authorList>
            <person name="Mesny F."/>
            <person name="Miyauchi S."/>
            <person name="Thiergart T."/>
            <person name="Pickel B."/>
            <person name="Atanasova L."/>
            <person name="Karlsson M."/>
            <person name="Huettel B."/>
            <person name="Barry K.W."/>
            <person name="Haridas S."/>
            <person name="Chen C."/>
            <person name="Bauer D."/>
            <person name="Andreopoulos W."/>
            <person name="Pangilinan J."/>
            <person name="LaButti K."/>
            <person name="Riley R."/>
            <person name="Lipzen A."/>
            <person name="Clum A."/>
            <person name="Drula E."/>
            <person name="Henrissat B."/>
            <person name="Kohler A."/>
            <person name="Grigoriev I.V."/>
            <person name="Martin F.M."/>
            <person name="Hacquard S."/>
        </authorList>
    </citation>
    <scope>NUCLEOTIDE SEQUENCE</scope>
    <source>
        <strain evidence="3">MPI-CAGE-AT-0016</strain>
    </source>
</reference>
<keyword evidence="2" id="KW-0812">Transmembrane</keyword>
<evidence type="ECO:0000313" key="3">
    <source>
        <dbReference type="EMBL" id="KAH7347410.1"/>
    </source>
</evidence>
<dbReference type="SUPFAM" id="SSF48097">
    <property type="entry name" value="Regulator of G-protein signaling, RGS"/>
    <property type="match status" value="1"/>
</dbReference>
<dbReference type="InterPro" id="IPR036305">
    <property type="entry name" value="RGS_sf"/>
</dbReference>
<keyword evidence="2" id="KW-0472">Membrane</keyword>
<feature type="transmembrane region" description="Helical" evidence="2">
    <location>
        <begin position="100"/>
        <end position="118"/>
    </location>
</feature>
<feature type="transmembrane region" description="Helical" evidence="2">
    <location>
        <begin position="288"/>
        <end position="309"/>
    </location>
</feature>
<dbReference type="EMBL" id="JAGPXD010000007">
    <property type="protein sequence ID" value="KAH7347410.1"/>
    <property type="molecule type" value="Genomic_DNA"/>
</dbReference>
<dbReference type="Gene3D" id="1.10.167.10">
    <property type="entry name" value="Regulator of G-protein Signalling 4, domain 2"/>
    <property type="match status" value="1"/>
</dbReference>
<evidence type="ECO:0000313" key="4">
    <source>
        <dbReference type="Proteomes" id="UP000813385"/>
    </source>
</evidence>
<feature type="transmembrane region" description="Helical" evidence="2">
    <location>
        <begin position="31"/>
        <end position="53"/>
    </location>
</feature>
<evidence type="ECO:0000256" key="2">
    <source>
        <dbReference type="SAM" id="Phobius"/>
    </source>
</evidence>
<keyword evidence="4" id="KW-1185">Reference proteome</keyword>